<dbReference type="AlphaFoldDB" id="A0A0H2L819"/>
<feature type="region of interest" description="Disordered" evidence="3">
    <location>
        <begin position="1"/>
        <end position="36"/>
    </location>
</feature>
<dbReference type="Proteomes" id="UP000035265">
    <property type="component" value="Unassembled WGS sequence"/>
</dbReference>
<evidence type="ECO:0000313" key="5">
    <source>
        <dbReference type="Proteomes" id="UP000035265"/>
    </source>
</evidence>
<dbReference type="STRING" id="264251.FB00_00430"/>
<sequence length="273" mass="28380">MSSTDPASATPDDPAEAVAAGPAPSPAAPAVPPRSRRVRSAVTVALVLALAGVMFTANARLARGDDSRHPENLAQLVDRESDRVAELSAQVDALTEEIAGLSQTGDAPAGVDPDLASRTAVAAGTTPVSGTGLSVSLDDAPPEGNYPPQIRPDDLVVHQQDIQSVVNALWAGGAEAMTLQGQRVTATSAFRCAGNILLLHGRVYSPPYVVEAVGDPEALRDALERSPGVQVYQEYVDAVNLGWSVEDRSDLELPGYEGALELRYARPSDAVAS</sequence>
<keyword evidence="5" id="KW-1185">Reference proteome</keyword>
<protein>
    <recommendedName>
        <fullName evidence="6">DUF881 domain-containing protein</fullName>
    </recommendedName>
</protein>
<organism evidence="4 5">
    <name type="scientific">Cellulosimicrobium funkei</name>
    <dbReference type="NCBI Taxonomy" id="264251"/>
    <lineage>
        <taxon>Bacteria</taxon>
        <taxon>Bacillati</taxon>
        <taxon>Actinomycetota</taxon>
        <taxon>Actinomycetes</taxon>
        <taxon>Micrococcales</taxon>
        <taxon>Promicromonosporaceae</taxon>
        <taxon>Cellulosimicrobium</taxon>
    </lineage>
</organism>
<comment type="similarity">
    <text evidence="1">Belongs to the UPF0749 family.</text>
</comment>
<evidence type="ECO:0008006" key="6">
    <source>
        <dbReference type="Google" id="ProtNLM"/>
    </source>
</evidence>
<dbReference type="RefSeq" id="WP_231581646.1">
    <property type="nucleotide sequence ID" value="NZ_JNBQ01000001.1"/>
</dbReference>
<dbReference type="Gene3D" id="3.30.70.1880">
    <property type="entry name" value="Protein of unknown function DUF881"/>
    <property type="match status" value="1"/>
</dbReference>
<keyword evidence="2" id="KW-0175">Coiled coil</keyword>
<accession>A0A0H2L819</accession>
<reference evidence="4 5" key="1">
    <citation type="submission" date="2014-05" db="EMBL/GenBank/DDBJ databases">
        <title>Cellulosimicrobium funkei U11 genome.</title>
        <authorList>
            <person name="Hu C."/>
            <person name="Gong Y."/>
            <person name="Wan W."/>
            <person name="Jiang M."/>
        </authorList>
    </citation>
    <scope>NUCLEOTIDE SEQUENCE [LARGE SCALE GENOMIC DNA]</scope>
    <source>
        <strain evidence="4 5">U11</strain>
    </source>
</reference>
<dbReference type="PANTHER" id="PTHR37313">
    <property type="entry name" value="UPF0749 PROTEIN RV1825"/>
    <property type="match status" value="1"/>
</dbReference>
<gene>
    <name evidence="4" type="ORF">FB00_00430</name>
</gene>
<evidence type="ECO:0000256" key="2">
    <source>
        <dbReference type="SAM" id="Coils"/>
    </source>
</evidence>
<evidence type="ECO:0000256" key="3">
    <source>
        <dbReference type="SAM" id="MobiDB-lite"/>
    </source>
</evidence>
<evidence type="ECO:0000313" key="4">
    <source>
        <dbReference type="EMBL" id="KLN36352.1"/>
    </source>
</evidence>
<evidence type="ECO:0000256" key="1">
    <source>
        <dbReference type="ARBA" id="ARBA00009108"/>
    </source>
</evidence>
<dbReference type="PANTHER" id="PTHR37313:SF4">
    <property type="entry name" value="CONSERVED MEMBRANE PROTEIN-RELATED"/>
    <property type="match status" value="1"/>
</dbReference>
<comment type="caution">
    <text evidence="4">The sequence shown here is derived from an EMBL/GenBank/DDBJ whole genome shotgun (WGS) entry which is preliminary data.</text>
</comment>
<dbReference type="GO" id="GO:0005886">
    <property type="term" value="C:plasma membrane"/>
    <property type="evidence" value="ECO:0007669"/>
    <property type="project" value="TreeGrafter"/>
</dbReference>
<dbReference type="PATRIC" id="fig|264251.5.peg.84"/>
<feature type="coiled-coil region" evidence="2">
    <location>
        <begin position="77"/>
        <end position="104"/>
    </location>
</feature>
<name>A0A0H2L819_9MICO</name>
<dbReference type="Pfam" id="PF05949">
    <property type="entry name" value="DUF881"/>
    <property type="match status" value="1"/>
</dbReference>
<proteinExistence type="inferred from homology"/>
<feature type="compositionally biased region" description="Pro residues" evidence="3">
    <location>
        <begin position="23"/>
        <end position="32"/>
    </location>
</feature>
<dbReference type="EMBL" id="JNBQ01000001">
    <property type="protein sequence ID" value="KLN36352.1"/>
    <property type="molecule type" value="Genomic_DNA"/>
</dbReference>
<dbReference type="InterPro" id="IPR010273">
    <property type="entry name" value="DUF881"/>
</dbReference>